<evidence type="ECO:0000256" key="1">
    <source>
        <dbReference type="ARBA" id="ARBA00007598"/>
    </source>
</evidence>
<feature type="region of interest" description="Disordered" evidence="2">
    <location>
        <begin position="31"/>
        <end position="75"/>
    </location>
</feature>
<dbReference type="AlphaFoldDB" id="A0A9P7E0X9"/>
<accession>A0A9P7E0X9</accession>
<dbReference type="Gene3D" id="3.40.50.720">
    <property type="entry name" value="NAD(P)-binding Rossmann-like Domain"/>
    <property type="match status" value="1"/>
</dbReference>
<dbReference type="SUPFAM" id="SSF48179">
    <property type="entry name" value="6-phosphogluconate dehydrogenase C-terminal domain-like"/>
    <property type="match status" value="1"/>
</dbReference>
<dbReference type="RefSeq" id="XP_041188341.1">
    <property type="nucleotide sequence ID" value="XM_041336778.1"/>
</dbReference>
<dbReference type="GO" id="GO:0050661">
    <property type="term" value="F:NADP binding"/>
    <property type="evidence" value="ECO:0007669"/>
    <property type="project" value="InterPro"/>
</dbReference>
<comment type="caution">
    <text evidence="5">The sequence shown here is derived from an EMBL/GenBank/DDBJ whole genome shotgun (WGS) entry which is preliminary data.</text>
</comment>
<dbReference type="InterPro" id="IPR008927">
    <property type="entry name" value="6-PGluconate_DH-like_C_sf"/>
</dbReference>
<dbReference type="SUPFAM" id="SSF51735">
    <property type="entry name" value="NAD(P)-binding Rossmann-fold domains"/>
    <property type="match status" value="1"/>
</dbReference>
<dbReference type="Pfam" id="PF09130">
    <property type="entry name" value="DUF1932"/>
    <property type="match status" value="1"/>
</dbReference>
<dbReference type="PANTHER" id="PTHR43580:SF2">
    <property type="entry name" value="CYTOKINE-LIKE NUCLEAR FACTOR N-PAC"/>
    <property type="match status" value="1"/>
</dbReference>
<sequence>MAQALMHMVHESSDQSLIIVDVTQSLIPRSQNVNNLGAPETTIEDPNHHLTSPPPKNDYRRFQPPTNDPNPTQPPRTTLILMSTIAIVSAGAMGSAIAKRLVHAGCTIYTNLDGRSPAAHQRALDAGMINVPLETLLSKSNWILSIVPPGEAFAFARRVVAVSNSVPLPLPRAFVDCNAVNPETVRRIGGLFRETHMGFIDAGIVGTPPREGWDPTFYACTESGSEDVLEEFAALSQYGLKISLLKGAGAGVGDASSLKLCESMMKKGSIGLFMTMMLTAHRSSPATADALMKELSISQPALMGRLIQTVPEGIPKAYRFVAEMEGLAEFVGGGEADIFKGFARVFERVAGSLEGDGVDVETLRSGVEKALELQGTSK</sequence>
<gene>
    <name evidence="5" type="ORF">BJ212DRAFT_1384553</name>
</gene>
<evidence type="ECO:0008006" key="7">
    <source>
        <dbReference type="Google" id="ProtNLM"/>
    </source>
</evidence>
<dbReference type="InterPro" id="IPR051265">
    <property type="entry name" value="HIBADH-related_NP60_sf"/>
</dbReference>
<evidence type="ECO:0000313" key="6">
    <source>
        <dbReference type="Proteomes" id="UP000807769"/>
    </source>
</evidence>
<evidence type="ECO:0000313" key="5">
    <source>
        <dbReference type="EMBL" id="KAG1807956.1"/>
    </source>
</evidence>
<feature type="domain" description="Phosphogluconate dehydrogenase NAD-binding putative C-terminal" evidence="4">
    <location>
        <begin position="287"/>
        <end position="349"/>
    </location>
</feature>
<dbReference type="InterPro" id="IPR006115">
    <property type="entry name" value="6PGDH_NADP-bd"/>
</dbReference>
<protein>
    <recommendedName>
        <fullName evidence="7">6-phosphogluconate dehydrogenase C-terminal domain-like protein</fullName>
    </recommendedName>
</protein>
<evidence type="ECO:0000259" key="3">
    <source>
        <dbReference type="Pfam" id="PF03446"/>
    </source>
</evidence>
<feature type="domain" description="6-phosphogluconate dehydrogenase NADP-binding" evidence="3">
    <location>
        <begin position="84"/>
        <end position="208"/>
    </location>
</feature>
<dbReference type="Proteomes" id="UP000807769">
    <property type="component" value="Unassembled WGS sequence"/>
</dbReference>
<dbReference type="GeneID" id="64630795"/>
<dbReference type="OrthoDB" id="9988102at2759"/>
<dbReference type="InterPro" id="IPR036291">
    <property type="entry name" value="NAD(P)-bd_dom_sf"/>
</dbReference>
<proteinExistence type="inferred from homology"/>
<keyword evidence="6" id="KW-1185">Reference proteome</keyword>
<dbReference type="EMBL" id="JABBWG010000040">
    <property type="protein sequence ID" value="KAG1807956.1"/>
    <property type="molecule type" value="Genomic_DNA"/>
</dbReference>
<dbReference type="Pfam" id="PF03446">
    <property type="entry name" value="NAD_binding_2"/>
    <property type="match status" value="1"/>
</dbReference>
<name>A0A9P7E0X9_9AGAM</name>
<organism evidence="5 6">
    <name type="scientific">Suillus subaureus</name>
    <dbReference type="NCBI Taxonomy" id="48587"/>
    <lineage>
        <taxon>Eukaryota</taxon>
        <taxon>Fungi</taxon>
        <taxon>Dikarya</taxon>
        <taxon>Basidiomycota</taxon>
        <taxon>Agaricomycotina</taxon>
        <taxon>Agaricomycetes</taxon>
        <taxon>Agaricomycetidae</taxon>
        <taxon>Boletales</taxon>
        <taxon>Suillineae</taxon>
        <taxon>Suillaceae</taxon>
        <taxon>Suillus</taxon>
    </lineage>
</organism>
<evidence type="ECO:0000259" key="4">
    <source>
        <dbReference type="Pfam" id="PF09130"/>
    </source>
</evidence>
<evidence type="ECO:0000256" key="2">
    <source>
        <dbReference type="SAM" id="MobiDB-lite"/>
    </source>
</evidence>
<comment type="similarity">
    <text evidence="1">Belongs to the HIBADH-related family. NP60 subfamily.</text>
</comment>
<reference evidence="5" key="1">
    <citation type="journal article" date="2020" name="New Phytol.">
        <title>Comparative genomics reveals dynamic genome evolution in host specialist ectomycorrhizal fungi.</title>
        <authorList>
            <person name="Lofgren L.A."/>
            <person name="Nguyen N.H."/>
            <person name="Vilgalys R."/>
            <person name="Ruytinx J."/>
            <person name="Liao H.L."/>
            <person name="Branco S."/>
            <person name="Kuo A."/>
            <person name="LaButti K."/>
            <person name="Lipzen A."/>
            <person name="Andreopoulos W."/>
            <person name="Pangilinan J."/>
            <person name="Riley R."/>
            <person name="Hundley H."/>
            <person name="Na H."/>
            <person name="Barry K."/>
            <person name="Grigoriev I.V."/>
            <person name="Stajich J.E."/>
            <person name="Kennedy P.G."/>
        </authorList>
    </citation>
    <scope>NUCLEOTIDE SEQUENCE</scope>
    <source>
        <strain evidence="5">MN1</strain>
    </source>
</reference>
<dbReference type="InterPro" id="IPR015814">
    <property type="entry name" value="Pgluconate_DH_NAD-bd_C"/>
</dbReference>
<dbReference type="PANTHER" id="PTHR43580">
    <property type="entry name" value="OXIDOREDUCTASE GLYR1-RELATED"/>
    <property type="match status" value="1"/>
</dbReference>